<protein>
    <submittedName>
        <fullName evidence="1">Uncharacterized protein</fullName>
    </submittedName>
</protein>
<evidence type="ECO:0000313" key="2">
    <source>
        <dbReference type="Proteomes" id="UP000613160"/>
    </source>
</evidence>
<comment type="caution">
    <text evidence="1">The sequence shown here is derived from an EMBL/GenBank/DDBJ whole genome shotgun (WGS) entry which is preliminary data.</text>
</comment>
<gene>
    <name evidence="1" type="ORF">GCM10011335_42350</name>
</gene>
<accession>A0A916Y822</accession>
<dbReference type="EMBL" id="BMJJ01000012">
    <property type="protein sequence ID" value="GGD34827.1"/>
    <property type="molecule type" value="Genomic_DNA"/>
</dbReference>
<evidence type="ECO:0000313" key="1">
    <source>
        <dbReference type="EMBL" id="GGD34827.1"/>
    </source>
</evidence>
<reference evidence="1" key="2">
    <citation type="submission" date="2020-09" db="EMBL/GenBank/DDBJ databases">
        <authorList>
            <person name="Sun Q."/>
            <person name="Zhou Y."/>
        </authorList>
    </citation>
    <scope>NUCLEOTIDE SEQUENCE</scope>
    <source>
        <strain evidence="1">CGMCC 1.15493</strain>
    </source>
</reference>
<dbReference type="Pfam" id="PF20339">
    <property type="entry name" value="DUF6634"/>
    <property type="match status" value="1"/>
</dbReference>
<proteinExistence type="predicted"/>
<dbReference type="InterPro" id="IPR046574">
    <property type="entry name" value="DUF6634"/>
</dbReference>
<dbReference type="AlphaFoldDB" id="A0A916Y822"/>
<keyword evidence="2" id="KW-1185">Reference proteome</keyword>
<name>A0A916Y822_9HYPH</name>
<reference evidence="1" key="1">
    <citation type="journal article" date="2014" name="Int. J. Syst. Evol. Microbiol.">
        <title>Complete genome sequence of Corynebacterium casei LMG S-19264T (=DSM 44701T), isolated from a smear-ripened cheese.</title>
        <authorList>
            <consortium name="US DOE Joint Genome Institute (JGI-PGF)"/>
            <person name="Walter F."/>
            <person name="Albersmeier A."/>
            <person name="Kalinowski J."/>
            <person name="Ruckert C."/>
        </authorList>
    </citation>
    <scope>NUCLEOTIDE SEQUENCE</scope>
    <source>
        <strain evidence="1">CGMCC 1.15493</strain>
    </source>
</reference>
<dbReference type="Proteomes" id="UP000613160">
    <property type="component" value="Unassembled WGS sequence"/>
</dbReference>
<sequence>MSIIILPNGTALHMDQELHLLTQLQRDIARIDEGPHPTTKDLADAPILEHWSLGMRMQPCLTGEVYNHPKLRTGAKTVTSQLFVFAPHHGYARTLSRFYRLGRPATDTER</sequence>
<organism evidence="1 2">
    <name type="scientific">Aureimonas glaciei</name>
    <dbReference type="NCBI Taxonomy" id="1776957"/>
    <lineage>
        <taxon>Bacteria</taxon>
        <taxon>Pseudomonadati</taxon>
        <taxon>Pseudomonadota</taxon>
        <taxon>Alphaproteobacteria</taxon>
        <taxon>Hyphomicrobiales</taxon>
        <taxon>Aurantimonadaceae</taxon>
        <taxon>Aureimonas</taxon>
    </lineage>
</organism>
<dbReference type="RefSeq" id="WP_188854451.1">
    <property type="nucleotide sequence ID" value="NZ_BMJJ01000012.1"/>
</dbReference>